<dbReference type="AlphaFoldDB" id="A0A4P9Y4E7"/>
<dbReference type="EMBL" id="KZ987998">
    <property type="protein sequence ID" value="RKP13532.1"/>
    <property type="molecule type" value="Genomic_DNA"/>
</dbReference>
<protein>
    <submittedName>
        <fullName evidence="3">Uncharacterized protein</fullName>
    </submittedName>
</protein>
<reference evidence="4" key="1">
    <citation type="journal article" date="2018" name="Nat. Microbiol.">
        <title>Leveraging single-cell genomics to expand the fungal tree of life.</title>
        <authorList>
            <person name="Ahrendt S.R."/>
            <person name="Quandt C.A."/>
            <person name="Ciobanu D."/>
            <person name="Clum A."/>
            <person name="Salamov A."/>
            <person name="Andreopoulos B."/>
            <person name="Cheng J.F."/>
            <person name="Woyke T."/>
            <person name="Pelin A."/>
            <person name="Henrissat B."/>
            <person name="Reynolds N.K."/>
            <person name="Benny G.L."/>
            <person name="Smith M.E."/>
            <person name="James T.Y."/>
            <person name="Grigoriev I.V."/>
        </authorList>
    </citation>
    <scope>NUCLEOTIDE SEQUENCE [LARGE SCALE GENOMIC DNA]</scope>
</reference>
<feature type="chain" id="PRO_5020687517" evidence="2">
    <location>
        <begin position="17"/>
        <end position="621"/>
    </location>
</feature>
<organism evidence="3 4">
    <name type="scientific">Piptocephalis cylindrospora</name>
    <dbReference type="NCBI Taxonomy" id="1907219"/>
    <lineage>
        <taxon>Eukaryota</taxon>
        <taxon>Fungi</taxon>
        <taxon>Fungi incertae sedis</taxon>
        <taxon>Zoopagomycota</taxon>
        <taxon>Zoopagomycotina</taxon>
        <taxon>Zoopagomycetes</taxon>
        <taxon>Zoopagales</taxon>
        <taxon>Piptocephalidaceae</taxon>
        <taxon>Piptocephalis</taxon>
    </lineage>
</organism>
<feature type="region of interest" description="Disordered" evidence="1">
    <location>
        <begin position="537"/>
        <end position="557"/>
    </location>
</feature>
<proteinExistence type="predicted"/>
<evidence type="ECO:0000313" key="4">
    <source>
        <dbReference type="Proteomes" id="UP000267251"/>
    </source>
</evidence>
<feature type="compositionally biased region" description="Basic and acidic residues" evidence="1">
    <location>
        <begin position="606"/>
        <end position="621"/>
    </location>
</feature>
<gene>
    <name evidence="3" type="ORF">BJ684DRAFT_19990</name>
</gene>
<feature type="region of interest" description="Disordered" evidence="1">
    <location>
        <begin position="583"/>
        <end position="621"/>
    </location>
</feature>
<feature type="compositionally biased region" description="Polar residues" evidence="1">
    <location>
        <begin position="337"/>
        <end position="349"/>
    </location>
</feature>
<keyword evidence="4" id="KW-1185">Reference proteome</keyword>
<evidence type="ECO:0000256" key="2">
    <source>
        <dbReference type="SAM" id="SignalP"/>
    </source>
</evidence>
<sequence length="621" mass="69493">MRIFLLLSLTFPLLHASPIIEGKGSANDRRHPHDHLSIIRHSTPTSPTTHLHKSPDHYPQKSPGSYSQKGPGSYSRRHFGSHHKSRLGTGGSTNPLDPSKAEKYRSCVAYARKNGLLSEPQLPLNHPSGYPDALHHGQAVFYAIQDTLYHIPSLLLKHQHDHQGLDTLKKRVAFWVDSTEQPHEPSSFTEATSSASGSITQSCWEYKNKEIGPVSLVPLPTKGNAWVRNIAAYLNAYFRNPEIFLRPLDITYMDNTPFLVTEMAGQSLEQKFKENAVNRDKNRGQAGESRQNSGTDHLDRIIRFSQDFQDHMGYLEDIKKLKMEDWGFGIQNIHQQPTGKYKFSPSTQPLGPKRKSDDKYDSNMRVRISNLAASIILETHLKFEKTHEGLLKAVNPLGVEDRQSMMNALSGTGEMGIRGTMKYLAKKYSPSRTFSGEHMAKYTEFGYGLRRGSGPSSLKVSKIVKSASENLATMHRKPTPKREETLLFKVSQGAGDLLRSASTTALALTSPWRRDSSGSSASSSSSDSYFNLESPSFERFQNSDPIPPSPLSDGNFQQRPASMEIAPHRSLSAQLQHIPSSFEDKIEGGLGYSNHQNLKPQSPPEKSLHHNDPFHRDPIIW</sequence>
<evidence type="ECO:0000256" key="1">
    <source>
        <dbReference type="SAM" id="MobiDB-lite"/>
    </source>
</evidence>
<name>A0A4P9Y4E7_9FUNG</name>
<dbReference type="OrthoDB" id="10672860at2759"/>
<keyword evidence="2" id="KW-0732">Signal</keyword>
<evidence type="ECO:0000313" key="3">
    <source>
        <dbReference type="EMBL" id="RKP13532.1"/>
    </source>
</evidence>
<feature type="region of interest" description="Disordered" evidence="1">
    <location>
        <begin position="337"/>
        <end position="360"/>
    </location>
</feature>
<accession>A0A4P9Y4E7</accession>
<feature type="signal peptide" evidence="2">
    <location>
        <begin position="1"/>
        <end position="16"/>
    </location>
</feature>
<dbReference type="Proteomes" id="UP000267251">
    <property type="component" value="Unassembled WGS sequence"/>
</dbReference>
<feature type="compositionally biased region" description="Basic residues" evidence="1">
    <location>
        <begin position="75"/>
        <end position="86"/>
    </location>
</feature>
<feature type="region of interest" description="Disordered" evidence="1">
    <location>
        <begin position="38"/>
        <end position="100"/>
    </location>
</feature>
<feature type="region of interest" description="Disordered" evidence="1">
    <location>
        <begin position="276"/>
        <end position="296"/>
    </location>
</feature>